<name>A0A366XY81_9BACI</name>
<reference evidence="1 2" key="1">
    <citation type="submission" date="2018-07" db="EMBL/GenBank/DDBJ databases">
        <title>Lottiidibacillus patelloidae gen. nov., sp. nov., isolated from the intestinal tract of a marine limpet and the reclassification of B. taeanensis BH030017T, B. algicola KMM 3737T and B. hwajinpoensis SW-72T as genus Lottiidibacillus.</title>
        <authorList>
            <person name="Liu R."/>
            <person name="Huang Z."/>
        </authorList>
    </citation>
    <scope>NUCLEOTIDE SEQUENCE [LARGE SCALE GENOMIC DNA]</scope>
    <source>
        <strain evidence="1 2">BH030017</strain>
    </source>
</reference>
<evidence type="ECO:0000313" key="1">
    <source>
        <dbReference type="EMBL" id="RBW71102.1"/>
    </source>
</evidence>
<comment type="caution">
    <text evidence="1">The sequence shown here is derived from an EMBL/GenBank/DDBJ whole genome shotgun (WGS) entry which is preliminary data.</text>
</comment>
<gene>
    <name evidence="1" type="ORF">DS031_03665</name>
</gene>
<evidence type="ECO:0000313" key="2">
    <source>
        <dbReference type="Proteomes" id="UP000253314"/>
    </source>
</evidence>
<protein>
    <submittedName>
        <fullName evidence="1">Uncharacterized protein</fullName>
    </submittedName>
</protein>
<proteinExistence type="predicted"/>
<dbReference type="Proteomes" id="UP000253314">
    <property type="component" value="Unassembled WGS sequence"/>
</dbReference>
<keyword evidence="2" id="KW-1185">Reference proteome</keyword>
<organism evidence="1 2">
    <name type="scientific">Bacillus taeanensis</name>
    <dbReference type="NCBI Taxonomy" id="273032"/>
    <lineage>
        <taxon>Bacteria</taxon>
        <taxon>Bacillati</taxon>
        <taxon>Bacillota</taxon>
        <taxon>Bacilli</taxon>
        <taxon>Bacillales</taxon>
        <taxon>Bacillaceae</taxon>
        <taxon>Bacillus</taxon>
    </lineage>
</organism>
<dbReference type="RefSeq" id="WP_113804582.1">
    <property type="nucleotide sequence ID" value="NZ_QOCW01000002.1"/>
</dbReference>
<dbReference type="EMBL" id="QOCW01000002">
    <property type="protein sequence ID" value="RBW71102.1"/>
    <property type="molecule type" value="Genomic_DNA"/>
</dbReference>
<sequence length="126" mass="14696">MIIENVYALSNETYFAKLSVKDAFSLLDIEMNFNEHVMKKHFNFILAVNIHKETGGEIIYSEETRNLFIIKEKASLIEILLTEELKEINPFSTIGLKITHYSTAQLLKRFGKVDKIDILKKFLENR</sequence>
<accession>A0A366XY81</accession>
<dbReference type="AlphaFoldDB" id="A0A366XY81"/>